<feature type="signal peptide" evidence="1">
    <location>
        <begin position="1"/>
        <end position="32"/>
    </location>
</feature>
<protein>
    <recommendedName>
        <fullName evidence="4">Secreted protein</fullName>
    </recommendedName>
</protein>
<dbReference type="Proteomes" id="UP000256269">
    <property type="component" value="Unassembled WGS sequence"/>
</dbReference>
<evidence type="ECO:0000313" key="2">
    <source>
        <dbReference type="EMBL" id="REH54048.1"/>
    </source>
</evidence>
<sequence length="152" mass="15669">MNAKLRASVTGAITVVVAALAALLGTAGTAQAESAPGCSGTTQIGTTAYVTYGGQTVASVKQFKGCGKNWAYVYAWQSFVDSGKSFTLQAGIGVYGSASQQEPDRYLGIVQGGNRVRELWSTGTDTLSDCTAAYGGVHVSGDFPDNHTSVRC</sequence>
<keyword evidence="3" id="KW-1185">Reference proteome</keyword>
<comment type="caution">
    <text evidence="2">The sequence shown here is derived from an EMBL/GenBank/DDBJ whole genome shotgun (WGS) entry which is preliminary data.</text>
</comment>
<evidence type="ECO:0000256" key="1">
    <source>
        <dbReference type="SAM" id="SignalP"/>
    </source>
</evidence>
<gene>
    <name evidence="2" type="ORF">BCF44_102280</name>
</gene>
<dbReference type="AlphaFoldDB" id="A0A3E0I5L8"/>
<dbReference type="RefSeq" id="WP_116173143.1">
    <property type="nucleotide sequence ID" value="NZ_CP144375.1"/>
</dbReference>
<dbReference type="OrthoDB" id="4867962at2"/>
<reference evidence="2 3" key="1">
    <citation type="submission" date="2018-08" db="EMBL/GenBank/DDBJ databases">
        <title>Genomic Encyclopedia of Archaeal and Bacterial Type Strains, Phase II (KMG-II): from individual species to whole genera.</title>
        <authorList>
            <person name="Goeker M."/>
        </authorList>
    </citation>
    <scope>NUCLEOTIDE SEQUENCE [LARGE SCALE GENOMIC DNA]</scope>
    <source>
        <strain evidence="2 3">DSM 45791</strain>
    </source>
</reference>
<organism evidence="2 3">
    <name type="scientific">Kutzneria buriramensis</name>
    <dbReference type="NCBI Taxonomy" id="1045776"/>
    <lineage>
        <taxon>Bacteria</taxon>
        <taxon>Bacillati</taxon>
        <taxon>Actinomycetota</taxon>
        <taxon>Actinomycetes</taxon>
        <taxon>Pseudonocardiales</taxon>
        <taxon>Pseudonocardiaceae</taxon>
        <taxon>Kutzneria</taxon>
    </lineage>
</organism>
<keyword evidence="1" id="KW-0732">Signal</keyword>
<name>A0A3E0I5L8_9PSEU</name>
<proteinExistence type="predicted"/>
<accession>A0A3E0I5L8</accession>
<dbReference type="EMBL" id="QUNO01000002">
    <property type="protein sequence ID" value="REH54048.1"/>
    <property type="molecule type" value="Genomic_DNA"/>
</dbReference>
<feature type="chain" id="PRO_5017612224" description="Secreted protein" evidence="1">
    <location>
        <begin position="33"/>
        <end position="152"/>
    </location>
</feature>
<evidence type="ECO:0000313" key="3">
    <source>
        <dbReference type="Proteomes" id="UP000256269"/>
    </source>
</evidence>
<evidence type="ECO:0008006" key="4">
    <source>
        <dbReference type="Google" id="ProtNLM"/>
    </source>
</evidence>